<evidence type="ECO:0000313" key="2">
    <source>
        <dbReference type="Proteomes" id="UP001066276"/>
    </source>
</evidence>
<dbReference type="Proteomes" id="UP001066276">
    <property type="component" value="Chromosome 10"/>
</dbReference>
<gene>
    <name evidence="1" type="ORF">NDU88_002143</name>
</gene>
<dbReference type="AlphaFoldDB" id="A0AAV7M1J1"/>
<name>A0AAV7M1J1_PLEWA</name>
<comment type="caution">
    <text evidence="1">The sequence shown here is derived from an EMBL/GenBank/DDBJ whole genome shotgun (WGS) entry which is preliminary data.</text>
</comment>
<proteinExistence type="predicted"/>
<sequence length="113" mass="12906">MILQKIRDSQVAIESRLGKITTDINVLRDDQCKMFEKIKANEQAITTLVPEKTEHVSQLNAMRLRLGPLQDRADDAGGRTKRNNVQIVGILDRVEGRNPTKYIEYWLCTVVVL</sequence>
<evidence type="ECO:0000313" key="1">
    <source>
        <dbReference type="EMBL" id="KAJ1097014.1"/>
    </source>
</evidence>
<organism evidence="1 2">
    <name type="scientific">Pleurodeles waltl</name>
    <name type="common">Iberian ribbed newt</name>
    <dbReference type="NCBI Taxonomy" id="8319"/>
    <lineage>
        <taxon>Eukaryota</taxon>
        <taxon>Metazoa</taxon>
        <taxon>Chordata</taxon>
        <taxon>Craniata</taxon>
        <taxon>Vertebrata</taxon>
        <taxon>Euteleostomi</taxon>
        <taxon>Amphibia</taxon>
        <taxon>Batrachia</taxon>
        <taxon>Caudata</taxon>
        <taxon>Salamandroidea</taxon>
        <taxon>Salamandridae</taxon>
        <taxon>Pleurodelinae</taxon>
        <taxon>Pleurodeles</taxon>
    </lineage>
</organism>
<reference evidence="1" key="1">
    <citation type="journal article" date="2022" name="bioRxiv">
        <title>Sequencing and chromosome-scale assembly of the giantPleurodeles waltlgenome.</title>
        <authorList>
            <person name="Brown T."/>
            <person name="Elewa A."/>
            <person name="Iarovenko S."/>
            <person name="Subramanian E."/>
            <person name="Araus A.J."/>
            <person name="Petzold A."/>
            <person name="Susuki M."/>
            <person name="Suzuki K.-i.T."/>
            <person name="Hayashi T."/>
            <person name="Toyoda A."/>
            <person name="Oliveira C."/>
            <person name="Osipova E."/>
            <person name="Leigh N.D."/>
            <person name="Simon A."/>
            <person name="Yun M.H."/>
        </authorList>
    </citation>
    <scope>NUCLEOTIDE SEQUENCE</scope>
    <source>
        <strain evidence="1">20211129_DDA</strain>
        <tissue evidence="1">Liver</tissue>
    </source>
</reference>
<dbReference type="EMBL" id="JANPWB010000014">
    <property type="protein sequence ID" value="KAJ1097014.1"/>
    <property type="molecule type" value="Genomic_DNA"/>
</dbReference>
<accession>A0AAV7M1J1</accession>
<protein>
    <submittedName>
        <fullName evidence="1">Uncharacterized protein</fullName>
    </submittedName>
</protein>
<keyword evidence="2" id="KW-1185">Reference proteome</keyword>